<proteinExistence type="predicted"/>
<dbReference type="InterPro" id="IPR014729">
    <property type="entry name" value="Rossmann-like_a/b/a_fold"/>
</dbReference>
<dbReference type="GO" id="GO:0005634">
    <property type="term" value="C:nucleus"/>
    <property type="evidence" value="ECO:0007669"/>
    <property type="project" value="TreeGrafter"/>
</dbReference>
<name>A0A4S9D6Y6_AURPU</name>
<comment type="caution">
    <text evidence="1">The sequence shown here is derived from an EMBL/GenBank/DDBJ whole genome shotgun (WGS) entry which is preliminary data.</text>
</comment>
<protein>
    <submittedName>
        <fullName evidence="1">Nucleotidylyl transferase</fullName>
    </submittedName>
</protein>
<dbReference type="Gene3D" id="3.40.50.620">
    <property type="entry name" value="HUPs"/>
    <property type="match status" value="1"/>
</dbReference>
<keyword evidence="1" id="KW-0808">Transferase</keyword>
<reference evidence="1" key="1">
    <citation type="submission" date="2018-10" db="EMBL/GenBank/DDBJ databases">
        <title>Fifty Aureobasidium pullulans genomes reveal a recombining polyextremotolerant generalist.</title>
        <authorList>
            <person name="Gostincar C."/>
            <person name="Turk M."/>
            <person name="Zajc J."/>
            <person name="Gunde-Cimerman N."/>
        </authorList>
    </citation>
    <scope>NUCLEOTIDE SEQUENCE [LARGE SCALE GENOMIC DNA]</scope>
    <source>
        <strain evidence="1">EXF-10085</strain>
    </source>
</reference>
<evidence type="ECO:0000313" key="1">
    <source>
        <dbReference type="EMBL" id="THX16089.1"/>
    </source>
</evidence>
<dbReference type="EMBL" id="QZAS01000004">
    <property type="protein sequence ID" value="THX16089.1"/>
    <property type="molecule type" value="Genomic_DNA"/>
</dbReference>
<sequence>MSTTTSSMRTILPHLESALKSFQSSESKFRIVRSINPSASSPPSPKTLFILDSSFNPPSKAHLALAKSALHSSSTKQHQSPFRLLLLFSTHNADKAPSAASFPQRLALMTIFAEDLVKDLQSSASHGDYVLPTVDIGLTAAPYYTDKSSAISKEGIEHYSDSPKHVHLLGFDTITRFFAAKYYPNFSPPLSALNPYFDEGHQLRVTLRPSDEYGTVKSQQEFVDQLARGDMEADGGRREWASQIEIVHAEEGVGVSSTKVRTAAKKQDWAEVQHLCTEGVGRAVMDNTIYENDDRAEGWERVSMLVYLDRKFQWAKGSVCNPHDTDDDIHALGLAALVLVVPDTVLLGVPVGTSSGVHSAATDSASASGWSWRGIRAGGTRICQVLDDCGVYGELVLDLALGLGDESGQDAFLQGLSEVMCNKKWGRKAYNDVGVPLLGLGVVV</sequence>
<organism evidence="1">
    <name type="scientific">Aureobasidium pullulans</name>
    <name type="common">Black yeast</name>
    <name type="synonym">Pullularia pullulans</name>
    <dbReference type="NCBI Taxonomy" id="5580"/>
    <lineage>
        <taxon>Eukaryota</taxon>
        <taxon>Fungi</taxon>
        <taxon>Dikarya</taxon>
        <taxon>Ascomycota</taxon>
        <taxon>Pezizomycotina</taxon>
        <taxon>Dothideomycetes</taxon>
        <taxon>Dothideomycetidae</taxon>
        <taxon>Dothideales</taxon>
        <taxon>Saccotheciaceae</taxon>
        <taxon>Aureobasidium</taxon>
    </lineage>
</organism>
<dbReference type="GO" id="GO:0005737">
    <property type="term" value="C:cytoplasm"/>
    <property type="evidence" value="ECO:0007669"/>
    <property type="project" value="TreeGrafter"/>
</dbReference>
<dbReference type="GO" id="GO:0016887">
    <property type="term" value="F:ATP hydrolysis activity"/>
    <property type="evidence" value="ECO:0007669"/>
    <property type="project" value="TreeGrafter"/>
</dbReference>
<dbReference type="AlphaFoldDB" id="A0A4S9D6Y6"/>
<accession>A0A4S9D6Y6</accession>
<gene>
    <name evidence="1" type="ORF">D6D13_01683</name>
</gene>
<dbReference type="SUPFAM" id="SSF52374">
    <property type="entry name" value="Nucleotidylyl transferase"/>
    <property type="match status" value="1"/>
</dbReference>
<dbReference type="PANTHER" id="PTHR31285">
    <property type="entry name" value="NICOTINAMIDE MONONUCLEOTIDE ADENYLYLTRANSFERASE"/>
    <property type="match status" value="1"/>
</dbReference>
<dbReference type="PANTHER" id="PTHR31285:SF0">
    <property type="entry name" value="NICOTINAMIDE MONONUCLEOTIDE ADENYLYLTRANSFERASE"/>
    <property type="match status" value="1"/>
</dbReference>
<dbReference type="GO" id="GO:0000309">
    <property type="term" value="F:nicotinamide-nucleotide adenylyltransferase activity"/>
    <property type="evidence" value="ECO:0007669"/>
    <property type="project" value="TreeGrafter"/>
</dbReference>